<protein>
    <submittedName>
        <fullName evidence="1">Uncharacterized protein</fullName>
    </submittedName>
</protein>
<evidence type="ECO:0000313" key="2">
    <source>
        <dbReference type="Proteomes" id="UP000824890"/>
    </source>
</evidence>
<comment type="caution">
    <text evidence="1">The sequence shown here is derived from an EMBL/GenBank/DDBJ whole genome shotgun (WGS) entry which is preliminary data.</text>
</comment>
<keyword evidence="2" id="KW-1185">Reference proteome</keyword>
<dbReference type="Proteomes" id="UP000824890">
    <property type="component" value="Unassembled WGS sequence"/>
</dbReference>
<organism evidence="1 2">
    <name type="scientific">Brassica napus</name>
    <name type="common">Rape</name>
    <dbReference type="NCBI Taxonomy" id="3708"/>
    <lineage>
        <taxon>Eukaryota</taxon>
        <taxon>Viridiplantae</taxon>
        <taxon>Streptophyta</taxon>
        <taxon>Embryophyta</taxon>
        <taxon>Tracheophyta</taxon>
        <taxon>Spermatophyta</taxon>
        <taxon>Magnoliopsida</taxon>
        <taxon>eudicotyledons</taxon>
        <taxon>Gunneridae</taxon>
        <taxon>Pentapetalae</taxon>
        <taxon>rosids</taxon>
        <taxon>malvids</taxon>
        <taxon>Brassicales</taxon>
        <taxon>Brassicaceae</taxon>
        <taxon>Brassiceae</taxon>
        <taxon>Brassica</taxon>
    </lineage>
</organism>
<evidence type="ECO:0000313" key="1">
    <source>
        <dbReference type="EMBL" id="KAH0868409.1"/>
    </source>
</evidence>
<accession>A0ABQ7YKU2</accession>
<proteinExistence type="predicted"/>
<gene>
    <name evidence="1" type="ORF">HID58_075431</name>
</gene>
<name>A0ABQ7YKU2_BRANA</name>
<reference evidence="1 2" key="1">
    <citation type="submission" date="2021-05" db="EMBL/GenBank/DDBJ databases">
        <title>Genome Assembly of Synthetic Allotetraploid Brassica napus Reveals Homoeologous Exchanges between Subgenomes.</title>
        <authorList>
            <person name="Davis J.T."/>
        </authorList>
    </citation>
    <scope>NUCLEOTIDE SEQUENCE [LARGE SCALE GENOMIC DNA]</scope>
    <source>
        <strain evidence="2">cv. Da-Ae</strain>
        <tissue evidence="1">Seedling</tissue>
    </source>
</reference>
<sequence length="130" mass="15145">MNMFTKISFYRGEVQITNAFDASIIYLDPTMEHALQFKEKLMEDELPLAVIEKKNGEVQITNAFDASIIYLDPTMEHALQFKEKLMEDELSLAVIEKKNERDLLQEDDWNDLEIKMISELIVANQVIFIT</sequence>
<dbReference type="EMBL" id="JAGKQM010000017">
    <property type="protein sequence ID" value="KAH0868409.1"/>
    <property type="molecule type" value="Genomic_DNA"/>
</dbReference>